<evidence type="ECO:0000313" key="8">
    <source>
        <dbReference type="Proteomes" id="UP000182652"/>
    </source>
</evidence>
<feature type="transmembrane region" description="Helical" evidence="6">
    <location>
        <begin position="210"/>
        <end position="227"/>
    </location>
</feature>
<feature type="transmembrane region" description="Helical" evidence="6">
    <location>
        <begin position="149"/>
        <end position="179"/>
    </location>
</feature>
<keyword evidence="5 6" id="KW-0472">Membrane</keyword>
<feature type="transmembrane region" description="Helical" evidence="6">
    <location>
        <begin position="117"/>
        <end position="137"/>
    </location>
</feature>
<comment type="subcellular location">
    <subcellularLocation>
        <location evidence="1">Membrane</location>
        <topology evidence="1">Multi-pass membrane protein</topology>
    </subcellularLocation>
</comment>
<dbReference type="PANTHER" id="PTHR33802">
    <property type="entry name" value="SI:CH211-161H7.5-RELATED"/>
    <property type="match status" value="1"/>
</dbReference>
<accession>A0A1H4PTW6</accession>
<feature type="transmembrane region" description="Helical" evidence="6">
    <location>
        <begin position="185"/>
        <end position="203"/>
    </location>
</feature>
<dbReference type="InterPro" id="IPR004307">
    <property type="entry name" value="TspO_MBR"/>
</dbReference>
<feature type="transmembrane region" description="Helical" evidence="6">
    <location>
        <begin position="233"/>
        <end position="255"/>
    </location>
</feature>
<dbReference type="GO" id="GO:0016020">
    <property type="term" value="C:membrane"/>
    <property type="evidence" value="ECO:0007669"/>
    <property type="project" value="UniProtKB-SubCell"/>
</dbReference>
<evidence type="ECO:0000313" key="7">
    <source>
        <dbReference type="EMBL" id="SEC10809.1"/>
    </source>
</evidence>
<evidence type="ECO:0000256" key="1">
    <source>
        <dbReference type="ARBA" id="ARBA00004141"/>
    </source>
</evidence>
<dbReference type="STRING" id="156980.SAMN04489745_2091"/>
<dbReference type="Gene3D" id="1.20.1260.100">
    <property type="entry name" value="TspO/MBR protein"/>
    <property type="match status" value="1"/>
</dbReference>
<keyword evidence="3 6" id="KW-0812">Transmembrane</keyword>
<dbReference type="RefSeq" id="WP_066212404.1">
    <property type="nucleotide sequence ID" value="NZ_FNSN01000003.1"/>
</dbReference>
<reference evidence="7 8" key="1">
    <citation type="submission" date="2016-10" db="EMBL/GenBank/DDBJ databases">
        <authorList>
            <person name="de Groot N.N."/>
        </authorList>
    </citation>
    <scope>NUCLEOTIDE SEQUENCE [LARGE SCALE GENOMIC DNA]</scope>
    <source>
        <strain evidence="7 8">DSM 10495</strain>
    </source>
</reference>
<evidence type="ECO:0000256" key="2">
    <source>
        <dbReference type="ARBA" id="ARBA00007524"/>
    </source>
</evidence>
<dbReference type="AlphaFoldDB" id="A0A1H4PTW6"/>
<sequence>MSMALQSPKSHLVAAVATLAAALLALLLAAGGSGAFGLTPVASAAGGYLSSTATPLAPANAAFGIWSVIYLGLLAYAVWQLGRRARKDALQRRLRPWAAASMLLNAAWLWAAQLGSLPATLVVMVLLLAVLCRILVLTEGITPGAGVEWVLSVAAFGLYLGWICVATVANVAAVLAWAGVAWPEVPAAAVVLAVVVLLGLALAHRGAWTPLVSMLWGVAWIAVARWQGPRYSAGVALEALLAVVILTLGAALLLARRRTVRA</sequence>
<feature type="transmembrane region" description="Helical" evidence="6">
    <location>
        <begin position="61"/>
        <end position="82"/>
    </location>
</feature>
<dbReference type="Pfam" id="PF03073">
    <property type="entry name" value="TspO_MBR"/>
    <property type="match status" value="1"/>
</dbReference>
<evidence type="ECO:0000256" key="4">
    <source>
        <dbReference type="ARBA" id="ARBA00022989"/>
    </source>
</evidence>
<keyword evidence="8" id="KW-1185">Reference proteome</keyword>
<evidence type="ECO:0000256" key="3">
    <source>
        <dbReference type="ARBA" id="ARBA00022692"/>
    </source>
</evidence>
<evidence type="ECO:0000256" key="5">
    <source>
        <dbReference type="ARBA" id="ARBA00023136"/>
    </source>
</evidence>
<name>A0A1H4PTW6_9MICC</name>
<comment type="similarity">
    <text evidence="2">Belongs to the TspO/BZRP family.</text>
</comment>
<keyword evidence="4 6" id="KW-1133">Transmembrane helix</keyword>
<evidence type="ECO:0000256" key="6">
    <source>
        <dbReference type="SAM" id="Phobius"/>
    </source>
</evidence>
<feature type="transmembrane region" description="Helical" evidence="6">
    <location>
        <begin position="94"/>
        <end position="111"/>
    </location>
</feature>
<proteinExistence type="inferred from homology"/>
<organism evidence="7 8">
    <name type="scientific">Arthrobacter woluwensis</name>
    <dbReference type="NCBI Taxonomy" id="156980"/>
    <lineage>
        <taxon>Bacteria</taxon>
        <taxon>Bacillati</taxon>
        <taxon>Actinomycetota</taxon>
        <taxon>Actinomycetes</taxon>
        <taxon>Micrococcales</taxon>
        <taxon>Micrococcaceae</taxon>
        <taxon>Arthrobacter</taxon>
    </lineage>
</organism>
<evidence type="ECO:0008006" key="9">
    <source>
        <dbReference type="Google" id="ProtNLM"/>
    </source>
</evidence>
<gene>
    <name evidence="7" type="ORF">SAMN04489745_2091</name>
</gene>
<dbReference type="InterPro" id="IPR038330">
    <property type="entry name" value="TspO/MBR-related_sf"/>
</dbReference>
<dbReference type="PANTHER" id="PTHR33802:SF1">
    <property type="entry name" value="XK-RELATED PROTEIN"/>
    <property type="match status" value="1"/>
</dbReference>
<dbReference type="EMBL" id="FNSN01000003">
    <property type="protein sequence ID" value="SEC10809.1"/>
    <property type="molecule type" value="Genomic_DNA"/>
</dbReference>
<dbReference type="Proteomes" id="UP000182652">
    <property type="component" value="Unassembled WGS sequence"/>
</dbReference>
<protein>
    <recommendedName>
        <fullName evidence="9">Tryptophan-rich sensory protein</fullName>
    </recommendedName>
</protein>